<sequence>MRRFAQAYDLVFWVQQPWASLAMGDFPYPSGYLLHGHGELPAWPVSVACEPITTVDPSTASDEELFAAVRDGVGVFFNHSGKAECFFNGGAAGYPATPLERPGTPRRHSWGETKLPPRSMRSPNGPDERQHECAGSWDYQTRAQGLRDYQVSSSGIHSG</sequence>
<dbReference type="EMBL" id="LGRX02022102">
    <property type="protein sequence ID" value="KAK3255950.1"/>
    <property type="molecule type" value="Genomic_DNA"/>
</dbReference>
<organism evidence="2 3">
    <name type="scientific">Cymbomonas tetramitiformis</name>
    <dbReference type="NCBI Taxonomy" id="36881"/>
    <lineage>
        <taxon>Eukaryota</taxon>
        <taxon>Viridiplantae</taxon>
        <taxon>Chlorophyta</taxon>
        <taxon>Pyramimonadophyceae</taxon>
        <taxon>Pyramimonadales</taxon>
        <taxon>Pyramimonadaceae</taxon>
        <taxon>Cymbomonas</taxon>
    </lineage>
</organism>
<accession>A0AAE0KPQ4</accession>
<reference evidence="2 3" key="1">
    <citation type="journal article" date="2015" name="Genome Biol. Evol.">
        <title>Comparative Genomics of a Bacterivorous Green Alga Reveals Evolutionary Causalities and Consequences of Phago-Mixotrophic Mode of Nutrition.</title>
        <authorList>
            <person name="Burns J.A."/>
            <person name="Paasch A."/>
            <person name="Narechania A."/>
            <person name="Kim E."/>
        </authorList>
    </citation>
    <scope>NUCLEOTIDE SEQUENCE [LARGE SCALE GENOMIC DNA]</scope>
    <source>
        <strain evidence="2 3">PLY_AMNH</strain>
    </source>
</reference>
<feature type="region of interest" description="Disordered" evidence="1">
    <location>
        <begin position="97"/>
        <end position="138"/>
    </location>
</feature>
<dbReference type="InterPro" id="IPR042269">
    <property type="entry name" value="Ser_carbopepase_S28_SKS"/>
</dbReference>
<protein>
    <submittedName>
        <fullName evidence="2">Uncharacterized protein</fullName>
    </submittedName>
</protein>
<evidence type="ECO:0000313" key="2">
    <source>
        <dbReference type="EMBL" id="KAK3255950.1"/>
    </source>
</evidence>
<name>A0AAE0KPQ4_9CHLO</name>
<evidence type="ECO:0000256" key="1">
    <source>
        <dbReference type="SAM" id="MobiDB-lite"/>
    </source>
</evidence>
<proteinExistence type="predicted"/>
<keyword evidence="3" id="KW-1185">Reference proteome</keyword>
<dbReference type="AlphaFoldDB" id="A0AAE0KPQ4"/>
<dbReference type="Proteomes" id="UP001190700">
    <property type="component" value="Unassembled WGS sequence"/>
</dbReference>
<evidence type="ECO:0000313" key="3">
    <source>
        <dbReference type="Proteomes" id="UP001190700"/>
    </source>
</evidence>
<dbReference type="Gene3D" id="1.20.120.980">
    <property type="entry name" value="Serine carboxypeptidase S28, SKS domain"/>
    <property type="match status" value="1"/>
</dbReference>
<gene>
    <name evidence="2" type="ORF">CYMTET_34893</name>
</gene>
<comment type="caution">
    <text evidence="2">The sequence shown here is derived from an EMBL/GenBank/DDBJ whole genome shotgun (WGS) entry which is preliminary data.</text>
</comment>